<evidence type="ECO:0000256" key="2">
    <source>
        <dbReference type="ARBA" id="ARBA00005582"/>
    </source>
</evidence>
<evidence type="ECO:0000313" key="7">
    <source>
        <dbReference type="Proteomes" id="UP000298358"/>
    </source>
</evidence>
<proteinExistence type="inferred from homology"/>
<comment type="cofactor">
    <cofactor evidence="1">
        <name>Mg(2+)</name>
        <dbReference type="ChEBI" id="CHEBI:18420"/>
    </cofactor>
</comment>
<keyword evidence="7" id="KW-1185">Reference proteome</keyword>
<dbReference type="CDD" id="cd04693">
    <property type="entry name" value="NUDIX_Hydrolase"/>
    <property type="match status" value="1"/>
</dbReference>
<sequence length="174" mass="19127">MGTGELWDLTDDRGRPVGRTHRRGIGEIPPGFFHIVSATCVYRPDGAVLITRRAAGKDYPLTWEFPAGSALAGETSVEAATRELREETGLSPDPARFRFVGRFPEPSALVDIYTAPFPDGSVLALDPEEVAEADWVTTDDVEHLRNLDAFAAPWLPRLDALWQPMKDAIGQGLR</sequence>
<feature type="domain" description="Nudix hydrolase" evidence="5">
    <location>
        <begin position="32"/>
        <end position="157"/>
    </location>
</feature>
<dbReference type="AlphaFoldDB" id="A0A4Y9FZI9"/>
<evidence type="ECO:0000259" key="5">
    <source>
        <dbReference type="PROSITE" id="PS51462"/>
    </source>
</evidence>
<keyword evidence="3 4" id="KW-0378">Hydrolase</keyword>
<name>A0A4Y9FZI9_9MICO</name>
<dbReference type="PANTHER" id="PTHR43046:SF14">
    <property type="entry name" value="MUTT_NUDIX FAMILY PROTEIN"/>
    <property type="match status" value="1"/>
</dbReference>
<dbReference type="Proteomes" id="UP000298358">
    <property type="component" value="Unassembled WGS sequence"/>
</dbReference>
<evidence type="ECO:0000256" key="1">
    <source>
        <dbReference type="ARBA" id="ARBA00001946"/>
    </source>
</evidence>
<dbReference type="Gene3D" id="3.90.79.10">
    <property type="entry name" value="Nucleoside Triphosphate Pyrophosphohydrolase"/>
    <property type="match status" value="1"/>
</dbReference>
<dbReference type="Pfam" id="PF00293">
    <property type="entry name" value="NUDIX"/>
    <property type="match status" value="1"/>
</dbReference>
<dbReference type="PRINTS" id="PR00502">
    <property type="entry name" value="NUDIXFAMILY"/>
</dbReference>
<evidence type="ECO:0000256" key="3">
    <source>
        <dbReference type="ARBA" id="ARBA00022801"/>
    </source>
</evidence>
<evidence type="ECO:0000313" key="6">
    <source>
        <dbReference type="EMBL" id="TFU33676.1"/>
    </source>
</evidence>
<dbReference type="GO" id="GO:0016787">
    <property type="term" value="F:hydrolase activity"/>
    <property type="evidence" value="ECO:0007669"/>
    <property type="project" value="UniProtKB-KW"/>
</dbReference>
<organism evidence="6 7">
    <name type="scientific">Microbacterium paludicola</name>
    <dbReference type="NCBI Taxonomy" id="300019"/>
    <lineage>
        <taxon>Bacteria</taxon>
        <taxon>Bacillati</taxon>
        <taxon>Actinomycetota</taxon>
        <taxon>Actinomycetes</taxon>
        <taxon>Micrococcales</taxon>
        <taxon>Microbacteriaceae</taxon>
        <taxon>Microbacterium</taxon>
    </lineage>
</organism>
<dbReference type="EMBL" id="SPQB01000006">
    <property type="protein sequence ID" value="TFU33676.1"/>
    <property type="molecule type" value="Genomic_DNA"/>
</dbReference>
<dbReference type="InterPro" id="IPR015797">
    <property type="entry name" value="NUDIX_hydrolase-like_dom_sf"/>
</dbReference>
<gene>
    <name evidence="6" type="ORF">E4U02_04275</name>
</gene>
<dbReference type="InterPro" id="IPR000086">
    <property type="entry name" value="NUDIX_hydrolase_dom"/>
</dbReference>
<dbReference type="OrthoDB" id="9804442at2"/>
<dbReference type="InterPro" id="IPR020476">
    <property type="entry name" value="Nudix_hydrolase"/>
</dbReference>
<protein>
    <submittedName>
        <fullName evidence="6">NUDIX hydrolase</fullName>
    </submittedName>
</protein>
<dbReference type="InterPro" id="IPR020084">
    <property type="entry name" value="NUDIX_hydrolase_CS"/>
</dbReference>
<comment type="caution">
    <text evidence="6">The sequence shown here is derived from an EMBL/GenBank/DDBJ whole genome shotgun (WGS) entry which is preliminary data.</text>
</comment>
<dbReference type="PROSITE" id="PS00893">
    <property type="entry name" value="NUDIX_BOX"/>
    <property type="match status" value="1"/>
</dbReference>
<dbReference type="RefSeq" id="WP_135113527.1">
    <property type="nucleotide sequence ID" value="NZ_JADGLL010000006.1"/>
</dbReference>
<evidence type="ECO:0000256" key="4">
    <source>
        <dbReference type="RuleBase" id="RU003476"/>
    </source>
</evidence>
<dbReference type="PANTHER" id="PTHR43046">
    <property type="entry name" value="GDP-MANNOSE MANNOSYL HYDROLASE"/>
    <property type="match status" value="1"/>
</dbReference>
<comment type="similarity">
    <text evidence="2 4">Belongs to the Nudix hydrolase family.</text>
</comment>
<accession>A0A4Y9FZI9</accession>
<reference evidence="6 7" key="1">
    <citation type="submission" date="2019-03" db="EMBL/GenBank/DDBJ databases">
        <title>Diversity of the mouse oral microbiome.</title>
        <authorList>
            <person name="Joseph S."/>
            <person name="Aduse-Opoku J."/>
            <person name="Curtis M."/>
            <person name="Wade W."/>
            <person name="Hashim A."/>
        </authorList>
    </citation>
    <scope>NUCLEOTIDE SEQUENCE [LARGE SCALE GENOMIC DNA]</scope>
    <source>
        <strain evidence="6 7">P1012</strain>
    </source>
</reference>
<dbReference type="SUPFAM" id="SSF55811">
    <property type="entry name" value="Nudix"/>
    <property type="match status" value="1"/>
</dbReference>
<dbReference type="PROSITE" id="PS51462">
    <property type="entry name" value="NUDIX"/>
    <property type="match status" value="1"/>
</dbReference>